<dbReference type="AlphaFoldDB" id="A0A841BSA5"/>
<sequence>MAVTADAGIPAPRPVTARTFARMKLRVLRNGFRGRPARIVMFVIGALFAVWMALGAFAAILVSLKPDYADTLGPLVPALIGSLLVVGWVFGPLIWFGIDETLDPARFALLPLPRRTLVSGLFAAALVGVPAAASALAMTSLVVGAALWQGVLATALQLVGVIGGILLCVALSRAVTSAFANMLRSRRVKDLAAVLLALLVALIGPLQFWGVSAAQHAKRSQLLALADVLGWTPLGAPWTIGSEAAAGNLGAAVAKLAMTLACVGLLLWWWAATIESAMLGQAGSSGSKRAAATGGPIARLFGGALGRLPRTIDGALVAREMRYWWRDTRRRAALVTFAVIGIFIPVVVNLGGPMAFAGNEPATQSPLSRATSMIFVGTVAALNLANQFGFDGTAYALHLIVGVRGRQELRARVLGYSIFVLPLMVVISIVISVILGRLGDLPMMLGTMLAAFGVGLAVTLIISVLGAYSLPENQNPFAVKTGAGVTKSFLALGALVGSLILALPMALGAALLGETWQIIALPVGIVYGIVAAWLGMIIAGDAIDRRGPELLAAVTPRD</sequence>
<feature type="transmembrane region" description="Helical" evidence="1">
    <location>
        <begin position="252"/>
        <end position="271"/>
    </location>
</feature>
<feature type="transmembrane region" description="Helical" evidence="1">
    <location>
        <begin position="39"/>
        <end position="63"/>
    </location>
</feature>
<evidence type="ECO:0000313" key="2">
    <source>
        <dbReference type="EMBL" id="MBB5871114.1"/>
    </source>
</evidence>
<name>A0A841BSA5_9ACTN</name>
<protein>
    <submittedName>
        <fullName evidence="2">ABC-2 type transport system permease protein</fullName>
    </submittedName>
</protein>
<dbReference type="EMBL" id="JACHMN010000002">
    <property type="protein sequence ID" value="MBB5871114.1"/>
    <property type="molecule type" value="Genomic_DNA"/>
</dbReference>
<evidence type="ECO:0000313" key="3">
    <source>
        <dbReference type="Proteomes" id="UP000587527"/>
    </source>
</evidence>
<feature type="transmembrane region" description="Helical" evidence="1">
    <location>
        <begin position="489"/>
        <end position="512"/>
    </location>
</feature>
<keyword evidence="1" id="KW-0472">Membrane</keyword>
<feature type="transmembrane region" description="Helical" evidence="1">
    <location>
        <begin position="447"/>
        <end position="468"/>
    </location>
</feature>
<comment type="caution">
    <text evidence="2">The sequence shown here is derived from an EMBL/GenBank/DDBJ whole genome shotgun (WGS) entry which is preliminary data.</text>
</comment>
<feature type="transmembrane region" description="Helical" evidence="1">
    <location>
        <begin position="332"/>
        <end position="352"/>
    </location>
</feature>
<feature type="transmembrane region" description="Helical" evidence="1">
    <location>
        <begin position="518"/>
        <end position="539"/>
    </location>
</feature>
<feature type="transmembrane region" description="Helical" evidence="1">
    <location>
        <begin position="191"/>
        <end position="210"/>
    </location>
</feature>
<proteinExistence type="predicted"/>
<feature type="transmembrane region" description="Helical" evidence="1">
    <location>
        <begin position="117"/>
        <end position="141"/>
    </location>
</feature>
<dbReference type="RefSeq" id="WP_184838958.1">
    <property type="nucleotide sequence ID" value="NZ_JACHMN010000002.1"/>
</dbReference>
<accession>A0A841BSA5</accession>
<dbReference type="Proteomes" id="UP000587527">
    <property type="component" value="Unassembled WGS sequence"/>
</dbReference>
<keyword evidence="1" id="KW-0812">Transmembrane</keyword>
<gene>
    <name evidence="2" type="ORF">F4553_004493</name>
</gene>
<organism evidence="2 3">
    <name type="scientific">Allocatelliglobosispora scoriae</name>
    <dbReference type="NCBI Taxonomy" id="643052"/>
    <lineage>
        <taxon>Bacteria</taxon>
        <taxon>Bacillati</taxon>
        <taxon>Actinomycetota</taxon>
        <taxon>Actinomycetes</taxon>
        <taxon>Micromonosporales</taxon>
        <taxon>Micromonosporaceae</taxon>
        <taxon>Allocatelliglobosispora</taxon>
    </lineage>
</organism>
<feature type="transmembrane region" description="Helical" evidence="1">
    <location>
        <begin position="75"/>
        <end position="96"/>
    </location>
</feature>
<feature type="transmembrane region" description="Helical" evidence="1">
    <location>
        <begin position="372"/>
        <end position="401"/>
    </location>
</feature>
<reference evidence="2 3" key="1">
    <citation type="submission" date="2020-08" db="EMBL/GenBank/DDBJ databases">
        <title>Sequencing the genomes of 1000 actinobacteria strains.</title>
        <authorList>
            <person name="Klenk H.-P."/>
        </authorList>
    </citation>
    <scope>NUCLEOTIDE SEQUENCE [LARGE SCALE GENOMIC DNA]</scope>
    <source>
        <strain evidence="2 3">DSM 45362</strain>
    </source>
</reference>
<feature type="transmembrane region" description="Helical" evidence="1">
    <location>
        <begin position="413"/>
        <end position="435"/>
    </location>
</feature>
<feature type="transmembrane region" description="Helical" evidence="1">
    <location>
        <begin position="147"/>
        <end position="171"/>
    </location>
</feature>
<keyword evidence="1" id="KW-1133">Transmembrane helix</keyword>
<evidence type="ECO:0000256" key="1">
    <source>
        <dbReference type="SAM" id="Phobius"/>
    </source>
</evidence>
<keyword evidence="3" id="KW-1185">Reference proteome</keyword>